<dbReference type="STRING" id="1569628.A0A316V0R0"/>
<dbReference type="PANTHER" id="PTHR10982:SF21">
    <property type="entry name" value="FATTY ACID SYNTHASE SUBUNIT BETA"/>
    <property type="match status" value="1"/>
</dbReference>
<dbReference type="Gene3D" id="3.40.366.10">
    <property type="entry name" value="Malonyl-Coenzyme A Acyl Carrier Protein, domain 2"/>
    <property type="match status" value="3"/>
</dbReference>
<dbReference type="InterPro" id="IPR016035">
    <property type="entry name" value="Acyl_Trfase/lysoPLipase"/>
</dbReference>
<dbReference type="Pfam" id="PF16073">
    <property type="entry name" value="SAT"/>
    <property type="match status" value="1"/>
</dbReference>
<feature type="compositionally biased region" description="Polar residues" evidence="16">
    <location>
        <begin position="1"/>
        <end position="10"/>
    </location>
</feature>
<dbReference type="InterPro" id="IPR050830">
    <property type="entry name" value="Fungal_FAS"/>
</dbReference>
<dbReference type="EMBL" id="KZ819664">
    <property type="protein sequence ID" value="PWN29025.1"/>
    <property type="molecule type" value="Genomic_DNA"/>
</dbReference>
<feature type="domain" description="Fatty acid synthase beta subunit AflB /Fas1-like central" evidence="19">
    <location>
        <begin position="792"/>
        <end position="1148"/>
    </location>
</feature>
<feature type="domain" description="FAS1-like dehydratase" evidence="20">
    <location>
        <begin position="1401"/>
        <end position="1486"/>
    </location>
</feature>
<evidence type="ECO:0000259" key="17">
    <source>
        <dbReference type="Pfam" id="PF00698"/>
    </source>
</evidence>
<evidence type="ECO:0000259" key="22">
    <source>
        <dbReference type="Pfam" id="PF17828"/>
    </source>
</evidence>
<dbReference type="FunFam" id="1.20.930.70:FF:000001">
    <property type="entry name" value="Fatty acid synthase beta subunit dehydratase"/>
    <property type="match status" value="1"/>
</dbReference>
<comment type="catalytic activity">
    <reaction evidence="13">
        <text>a 2,3-saturated acyl-[ACP] + NAD(+) = a (2E)-enoyl-[ACP] + NADH + H(+)</text>
        <dbReference type="Rhea" id="RHEA:10240"/>
        <dbReference type="Rhea" id="RHEA-COMP:9925"/>
        <dbReference type="Rhea" id="RHEA-COMP:9926"/>
        <dbReference type="ChEBI" id="CHEBI:15378"/>
        <dbReference type="ChEBI" id="CHEBI:57540"/>
        <dbReference type="ChEBI" id="CHEBI:57945"/>
        <dbReference type="ChEBI" id="CHEBI:78784"/>
        <dbReference type="ChEBI" id="CHEBI:78785"/>
        <dbReference type="EC" id="1.3.1.9"/>
    </reaction>
</comment>
<dbReference type="GO" id="GO:0004321">
    <property type="term" value="F:fatty-acyl-CoA synthase activity"/>
    <property type="evidence" value="ECO:0007669"/>
    <property type="project" value="UniProtKB-EC"/>
</dbReference>
<feature type="compositionally biased region" description="Polar residues" evidence="16">
    <location>
        <begin position="2055"/>
        <end position="2076"/>
    </location>
</feature>
<feature type="domain" description="Malonyl-CoA:ACP transacylase (MAT)" evidence="17">
    <location>
        <begin position="1752"/>
        <end position="1804"/>
    </location>
</feature>
<evidence type="ECO:0000313" key="25">
    <source>
        <dbReference type="Proteomes" id="UP000245884"/>
    </source>
</evidence>
<feature type="region of interest" description="Disordered" evidence="16">
    <location>
        <begin position="1862"/>
        <end position="1898"/>
    </location>
</feature>
<evidence type="ECO:0000256" key="7">
    <source>
        <dbReference type="ARBA" id="ARBA00023027"/>
    </source>
</evidence>
<dbReference type="SUPFAM" id="SSF51412">
    <property type="entry name" value="Inosine monophosphate dehydrogenase (IMPDH)"/>
    <property type="match status" value="1"/>
</dbReference>
<reference evidence="24 25" key="1">
    <citation type="journal article" date="2018" name="Mol. Biol. Evol.">
        <title>Broad Genomic Sampling Reveals a Smut Pathogenic Ancestry of the Fungal Clade Ustilaginomycotina.</title>
        <authorList>
            <person name="Kijpornyongpan T."/>
            <person name="Mondo S.J."/>
            <person name="Barry K."/>
            <person name="Sandor L."/>
            <person name="Lee J."/>
            <person name="Lipzen A."/>
            <person name="Pangilinan J."/>
            <person name="LaButti K."/>
            <person name="Hainaut M."/>
            <person name="Henrissat B."/>
            <person name="Grigoriev I.V."/>
            <person name="Spatafora J.W."/>
            <person name="Aime M.C."/>
        </authorList>
    </citation>
    <scope>NUCLEOTIDE SEQUENCE [LARGE SCALE GENOMIC DNA]</scope>
    <source>
        <strain evidence="24 25">MCA 5214</strain>
    </source>
</reference>
<dbReference type="GO" id="GO:0004314">
    <property type="term" value="F:[acyl-carrier-protein] S-malonyltransferase activity"/>
    <property type="evidence" value="ECO:0007669"/>
    <property type="project" value="UniProtKB-EC"/>
</dbReference>
<keyword evidence="25" id="KW-1185">Reference proteome</keyword>
<dbReference type="RefSeq" id="XP_025363637.1">
    <property type="nucleotide sequence ID" value="XM_025503431.1"/>
</dbReference>
<evidence type="ECO:0000256" key="14">
    <source>
        <dbReference type="ARBA" id="ARBA00048835"/>
    </source>
</evidence>
<dbReference type="CDD" id="cd03447">
    <property type="entry name" value="FAS_MaoC"/>
    <property type="match status" value="1"/>
</dbReference>
<feature type="domain" description="Fatty acid synthase subunit beta N-terminal" evidence="22">
    <location>
        <begin position="33"/>
        <end position="190"/>
    </location>
</feature>
<comment type="catalytic activity">
    <reaction evidence="11">
        <text>holo-[ACP] + malonyl-CoA = malonyl-[ACP] + CoA</text>
        <dbReference type="Rhea" id="RHEA:41792"/>
        <dbReference type="Rhea" id="RHEA-COMP:9623"/>
        <dbReference type="Rhea" id="RHEA-COMP:9685"/>
        <dbReference type="ChEBI" id="CHEBI:57287"/>
        <dbReference type="ChEBI" id="CHEBI:57384"/>
        <dbReference type="ChEBI" id="CHEBI:64479"/>
        <dbReference type="ChEBI" id="CHEBI:78449"/>
        <dbReference type="EC" id="2.3.1.39"/>
    </reaction>
</comment>
<evidence type="ECO:0000256" key="6">
    <source>
        <dbReference type="ARBA" id="ARBA00023002"/>
    </source>
</evidence>
<dbReference type="InterPro" id="IPR002539">
    <property type="entry name" value="MaoC-like_dom"/>
</dbReference>
<evidence type="ECO:0000256" key="5">
    <source>
        <dbReference type="ARBA" id="ARBA00022857"/>
    </source>
</evidence>
<dbReference type="Pfam" id="PF17951">
    <property type="entry name" value="FAS_meander"/>
    <property type="match status" value="1"/>
</dbReference>
<feature type="compositionally biased region" description="Basic residues" evidence="16">
    <location>
        <begin position="1880"/>
        <end position="1889"/>
    </location>
</feature>
<evidence type="ECO:0000256" key="1">
    <source>
        <dbReference type="ARBA" id="ARBA00001055"/>
    </source>
</evidence>
<dbReference type="Gene3D" id="3.10.129.10">
    <property type="entry name" value="Hotdog Thioesterase"/>
    <property type="match status" value="1"/>
</dbReference>
<gene>
    <name evidence="24" type="ORF">BDZ90DRAFT_137099</name>
</gene>
<keyword evidence="3 15" id="KW-0808">Transferase</keyword>
<feature type="domain" description="MaoC-like" evidence="18">
    <location>
        <begin position="1622"/>
        <end position="1734"/>
    </location>
</feature>
<accession>A0A316V0R0</accession>
<keyword evidence="6 15" id="KW-0560">Oxidoreductase</keyword>
<feature type="compositionally biased region" description="Polar residues" evidence="16">
    <location>
        <begin position="17"/>
        <end position="26"/>
    </location>
</feature>
<dbReference type="Proteomes" id="UP000245884">
    <property type="component" value="Unassembled WGS sequence"/>
</dbReference>
<dbReference type="Pfam" id="PF13452">
    <property type="entry name" value="FAS1_DH_region"/>
    <property type="match status" value="1"/>
</dbReference>
<evidence type="ECO:0000259" key="21">
    <source>
        <dbReference type="Pfam" id="PF16073"/>
    </source>
</evidence>
<keyword evidence="5 15" id="KW-0521">NADP</keyword>
<dbReference type="SUPFAM" id="SSF52151">
    <property type="entry name" value="FabD/lysophospholipase-like"/>
    <property type="match status" value="2"/>
</dbReference>
<evidence type="ECO:0000259" key="19">
    <source>
        <dbReference type="Pfam" id="PF08354"/>
    </source>
</evidence>
<evidence type="ECO:0000313" key="24">
    <source>
        <dbReference type="EMBL" id="PWN29025.1"/>
    </source>
</evidence>
<keyword evidence="4 15" id="KW-0378">Hydrolase</keyword>
<dbReference type="Pfam" id="PF00698">
    <property type="entry name" value="Acyl_transf_1"/>
    <property type="match status" value="1"/>
</dbReference>
<dbReference type="Gene3D" id="6.10.60.10">
    <property type="match status" value="1"/>
</dbReference>
<dbReference type="Gene3D" id="1.20.1050.120">
    <property type="match status" value="1"/>
</dbReference>
<dbReference type="InterPro" id="IPR041099">
    <property type="entry name" value="FAS1_N"/>
</dbReference>
<dbReference type="InterPro" id="IPR014043">
    <property type="entry name" value="Acyl_transferase_dom"/>
</dbReference>
<dbReference type="Pfam" id="PF17828">
    <property type="entry name" value="FAS_N"/>
    <property type="match status" value="1"/>
</dbReference>
<evidence type="ECO:0000256" key="13">
    <source>
        <dbReference type="ARBA" id="ARBA00048572"/>
    </source>
</evidence>
<dbReference type="Gene3D" id="1.20.930.70">
    <property type="match status" value="1"/>
</dbReference>
<comment type="catalytic activity">
    <reaction evidence="10">
        <text>acetyl-CoA + n malonyl-CoA + 2n NADPH + 4n H(+) = a long-chain-acyl-CoA + n CoA + n CO2 + 2n NADP(+).</text>
        <dbReference type="EC" id="2.3.1.86"/>
    </reaction>
</comment>
<dbReference type="PIRSF" id="PIRSF005562">
    <property type="entry name" value="FAS_yeast_beta"/>
    <property type="match status" value="1"/>
</dbReference>
<dbReference type="PANTHER" id="PTHR10982">
    <property type="entry name" value="MALONYL COA-ACYL CARRIER PROTEIN TRANSACYLASE"/>
    <property type="match status" value="1"/>
</dbReference>
<dbReference type="Pfam" id="PF01575">
    <property type="entry name" value="MaoC_dehydratas"/>
    <property type="match status" value="1"/>
</dbReference>
<dbReference type="SUPFAM" id="SSF54637">
    <property type="entry name" value="Thioesterase/thiol ester dehydrase-isomerase"/>
    <property type="match status" value="2"/>
</dbReference>
<dbReference type="Pfam" id="PF08354">
    <property type="entry name" value="Fas1-AflB-like_hel"/>
    <property type="match status" value="1"/>
</dbReference>
<dbReference type="GO" id="GO:0006633">
    <property type="term" value="P:fatty acid biosynthetic process"/>
    <property type="evidence" value="ECO:0007669"/>
    <property type="project" value="InterPro"/>
</dbReference>
<evidence type="ECO:0000259" key="23">
    <source>
        <dbReference type="Pfam" id="PF17951"/>
    </source>
</evidence>
<sequence length="2085" mass="227991">MSASHTTSSGYVDIGTPGSNASGTSSDLLVSESVRPIIISSSSQAGATFVRIPVPFEPTGAWVAAEVIRDEFARHLAKNKHEDASINVEQEQQAAEDAAEGAEVDTAKAAAASQGARIVLLSKFLGFLAHKLRASDSMPAHEIEVLFRAWCQFQVDFLGGANDVHGLVNSPAVDVEQRATVLRSYFETFSILSKAGRLDDKALKVPQLFNLIEQNKAQAFAIFGGQGNNEVYFNELQVLFDTYRPLVEDLLHKSSVSLSALADEAVTIGGFSNFYAHGLDVLSWLQHPETRPPVEYLASVPLSLPLIGLTQLTQYLVSCRASGLQPGEMRERLSGGSTGHSQGIISAVVVAASTSVDSFYTNVLKALGLLFHIGKRGQEAFPIRSLEPALVADAVDGGEGEPTPMLSVTGLTQEALEANIKKTNAHLATDEQVGISLFNSRRNFVVTGPPRSLFGLVCQMRVARAESGQDQSKVAFSKRKAAFNMRFLPVGVPYHSSYLTGATAKVVSDDYKGTELWQAKELSIPVHNTFDGSDLRSLKSSLVESISDQIFTQPIFWGQATNVAKNITHIVDFGTGGLSGIGGLTARNLEGRGVRVIVPSGTHANSAELYSLRTVKFEPRWEESFMPKLVKNAEGKIILDTPYSRLTSRKPLLIAGMTPSTVQPGLLVAAAKAGANAEIAGGGHYSPKSMLKSIQTIQAQVPPGSGLSWNALFINPRHFPWQLSEWCSLRKQGYPLDAWTTAAGIPSTEKSKEIVAQLVDAGIEHMTLKPGSMEGLRQTCAIAAANPDFHFVLNWTGGRAGGHHSYEDVYQPIIQTYSLIRKYPNISLLAGSGLGDAESIWPWMSGEWSLKFGLPPMPFDGALLASRVMVAKEAHTSPAIKQLIVDAPGVDDAGWEGTYEKETGGILTVVSELGEPIHKIATRGIKLWHELDKKVFSLNKDKRAAWLADVKNAKWIKERLNADFQKPWFPAKVNGEMLDELADMTYEEVTRRLFKLTYVHHQKRFIDASYVRLLGDWIRRVEERFAGIDDKASQQKSSVLQSFSTLEEDPNSVLDSFFSEYPNARDYWLSAEDVGFFLQICQRRGQKPVPFIPTLDANLQTWFKKDSLWFAEDLDAVFDQDPQRVCILQGPVAVKYSKKVDEPLADILNEIEQGVIQRLLQKNYGGDISKVPSVDYLGPSPRAVDVSLLSRHGITVSTEQARSGLVRTYKLGNTLPKAQDWLEHLAGPNFTWLRALLCSVSVVQGTNFADNPLARICAPRAGQTVSVAYDAQSQPLGLTIKGAARSFGAHDPTFTTVDVRKASSGPRISVTLYEERLGEAVPLPLLFDYVPSSPKQIHEVMDDRADRIKRFYWTLWFNEQMPAVDVLASTKEHTGPAKQLDENAVRRFVQSYGQTFQPGGQAPMDIAIVLGWEGIMKALIAATGSADLLRLVHLSNSFKVVEGARPLRVGDTVSSAASVESIKISDTGKTVAVKGTVVREGRPVIEVVSAFFFRGRFSDYATCFETNTEEYAVQIKTQAEASVLLAKEWFEWIAPTPLEAGTTLEFRIANDVRFKNSKSFSSVKVKGAAYIRDYRDELVKVGNVDYESDTVTYGNAVTAWMQRVSGKASGPIPLENGGYTIAAAPGQRETTWVAPPSNEPYTLASGDSNPIHVSPVFADFAGLPTTICHGMRQSAVVNAVVASVAAEGHRERCLSWEAAFQGMVSPGDTLTISLRHTAMRGGHKIIKAEAKNQHGDKVLEGTATVQQPPTFYCFTGQGSQEPNMGMDLYNSSEYAKALWDEADLHLQKQLGLSILEIVRENPKSKTVYFGGVKGHQIRQRYQEFFYESVDEQGMSVTLPLFPEITPTSQSFTFFHPVSADSAEQSSQSRASVETRESHLCRRHRGKRVSRGSSSSVPRRYLCRSSRPRIHQEQQQPIQVSRLHRCQDTARRATAGIPSHEIPISRRRGNTKLEVGECMAASRPSRRRVIFNTTYHCVCSAHCLFVHLVVLVIVVVSIAAVSPVGSVCSLHLFVYPSISEASSSKSRTPFPSPAPPIIVPLAHLFSPSAVLSPLSSIPATSSPPSQACQPGTPHSQRQGGGQLANV</sequence>
<dbReference type="InterPro" id="IPR039569">
    <property type="entry name" value="FAS1-like_DH_region"/>
</dbReference>
<dbReference type="InterPro" id="IPR040883">
    <property type="entry name" value="FAS_meander"/>
</dbReference>
<keyword evidence="9" id="KW-0511">Multifunctional enzyme</keyword>
<dbReference type="InterPro" id="IPR029069">
    <property type="entry name" value="HotDog_dom_sf"/>
</dbReference>
<comment type="catalytic activity">
    <reaction evidence="14">
        <text>holo-[ACP] + acetyl-CoA = acetyl-[ACP] + CoA</text>
        <dbReference type="Rhea" id="RHEA:41788"/>
        <dbReference type="Rhea" id="RHEA-COMP:9621"/>
        <dbReference type="Rhea" id="RHEA-COMP:9685"/>
        <dbReference type="ChEBI" id="CHEBI:57287"/>
        <dbReference type="ChEBI" id="CHEBI:57288"/>
        <dbReference type="ChEBI" id="CHEBI:64479"/>
        <dbReference type="ChEBI" id="CHEBI:78446"/>
        <dbReference type="EC" id="2.3.1.38"/>
    </reaction>
</comment>
<evidence type="ECO:0000256" key="12">
    <source>
        <dbReference type="ARBA" id="ARBA00048536"/>
    </source>
</evidence>
<dbReference type="OrthoDB" id="4251012at2759"/>
<dbReference type="InterPro" id="IPR013785">
    <property type="entry name" value="Aldolase_TIM"/>
</dbReference>
<evidence type="ECO:0000256" key="3">
    <source>
        <dbReference type="ARBA" id="ARBA00022679"/>
    </source>
</evidence>
<dbReference type="GO" id="GO:0004313">
    <property type="term" value="F:[acyl-carrier-protein] S-acetyltransferase activity"/>
    <property type="evidence" value="ECO:0007669"/>
    <property type="project" value="UniProtKB-EC"/>
</dbReference>
<dbReference type="InterPro" id="IPR001227">
    <property type="entry name" value="Ac_transferase_dom_sf"/>
</dbReference>
<comment type="catalytic activity">
    <reaction evidence="1">
        <text>a (3R)-hydroxyacyl-[ACP] = a (2E)-enoyl-[ACP] + H2O</text>
        <dbReference type="Rhea" id="RHEA:13097"/>
        <dbReference type="Rhea" id="RHEA-COMP:9925"/>
        <dbReference type="Rhea" id="RHEA-COMP:9945"/>
        <dbReference type="ChEBI" id="CHEBI:15377"/>
        <dbReference type="ChEBI" id="CHEBI:78784"/>
        <dbReference type="ChEBI" id="CHEBI:78827"/>
        <dbReference type="EC" id="4.2.1.59"/>
    </reaction>
</comment>
<feature type="compositionally biased region" description="Polar residues" evidence="16">
    <location>
        <begin position="1862"/>
        <end position="1871"/>
    </location>
</feature>
<evidence type="ECO:0000256" key="10">
    <source>
        <dbReference type="ARBA" id="ARBA00048237"/>
    </source>
</evidence>
<dbReference type="InterPro" id="IPR016452">
    <property type="entry name" value="Fas1/AflB-like"/>
</dbReference>
<proteinExistence type="inferred from homology"/>
<evidence type="ECO:0000256" key="8">
    <source>
        <dbReference type="ARBA" id="ARBA00023239"/>
    </source>
</evidence>
<evidence type="ECO:0000256" key="15">
    <source>
        <dbReference type="PIRNR" id="PIRNR005562"/>
    </source>
</evidence>
<dbReference type="GO" id="GO:0004318">
    <property type="term" value="F:enoyl-[acyl-carrier-protein] reductase (NADH) activity"/>
    <property type="evidence" value="ECO:0007669"/>
    <property type="project" value="UniProtKB-UniRule"/>
</dbReference>
<dbReference type="GO" id="GO:0005835">
    <property type="term" value="C:fatty acid synthase complex"/>
    <property type="evidence" value="ECO:0007669"/>
    <property type="project" value="UniProtKB-UniRule"/>
</dbReference>
<dbReference type="GO" id="GO:0004312">
    <property type="term" value="F:fatty acid synthase activity"/>
    <property type="evidence" value="ECO:0007669"/>
    <property type="project" value="InterPro"/>
</dbReference>
<feature type="domain" description="Fatty acid synthase meander beta sheet" evidence="23">
    <location>
        <begin position="1213"/>
        <end position="1358"/>
    </location>
</feature>
<evidence type="ECO:0000256" key="4">
    <source>
        <dbReference type="ARBA" id="ARBA00022801"/>
    </source>
</evidence>
<dbReference type="Gene3D" id="3.20.20.70">
    <property type="entry name" value="Aldolase class I"/>
    <property type="match status" value="2"/>
</dbReference>
<dbReference type="InterPro" id="IPR003965">
    <property type="entry name" value="Fatty_acid_synthase"/>
</dbReference>
<protein>
    <submittedName>
        <fullName evidence="24">Uncharacterized protein</fullName>
    </submittedName>
</protein>
<dbReference type="PRINTS" id="PR01483">
    <property type="entry name" value="FASYNTHASE"/>
</dbReference>
<feature type="domain" description="Starter acyltransferase (SAT)" evidence="21">
    <location>
        <begin position="222"/>
        <end position="460"/>
    </location>
</feature>
<organism evidence="24 25">
    <name type="scientific">Jaminaea rosea</name>
    <dbReference type="NCBI Taxonomy" id="1569628"/>
    <lineage>
        <taxon>Eukaryota</taxon>
        <taxon>Fungi</taxon>
        <taxon>Dikarya</taxon>
        <taxon>Basidiomycota</taxon>
        <taxon>Ustilaginomycotina</taxon>
        <taxon>Exobasidiomycetes</taxon>
        <taxon>Microstromatales</taxon>
        <taxon>Microstromatales incertae sedis</taxon>
        <taxon>Jaminaea</taxon>
    </lineage>
</organism>
<dbReference type="InterPro" id="IPR013565">
    <property type="entry name" value="Fas1/AflB-like_central"/>
</dbReference>
<feature type="region of interest" description="Disordered" evidence="16">
    <location>
        <begin position="1"/>
        <end position="26"/>
    </location>
</feature>
<evidence type="ECO:0000256" key="16">
    <source>
        <dbReference type="SAM" id="MobiDB-lite"/>
    </source>
</evidence>
<dbReference type="Pfam" id="PF22235">
    <property type="entry name" value="FAS1_thioest_ins"/>
    <property type="match status" value="1"/>
</dbReference>
<dbReference type="InterPro" id="IPR032088">
    <property type="entry name" value="SAT"/>
</dbReference>
<keyword evidence="7 15" id="KW-0520">NAD</keyword>
<dbReference type="GO" id="GO:0016297">
    <property type="term" value="F:fatty acyl-[ACP] hydrolase activity"/>
    <property type="evidence" value="ECO:0007669"/>
    <property type="project" value="UniProtKB-EC"/>
</dbReference>
<dbReference type="GeneID" id="37025254"/>
<comment type="catalytic activity">
    <reaction evidence="12">
        <text>(9Z)-octadecenoyl-[ACP] + H2O = (9Z)-octadecenoate + holo-[ACP] + H(+)</text>
        <dbReference type="Rhea" id="RHEA:15057"/>
        <dbReference type="Rhea" id="RHEA-COMP:9685"/>
        <dbReference type="Rhea" id="RHEA-COMP:9924"/>
        <dbReference type="ChEBI" id="CHEBI:15377"/>
        <dbReference type="ChEBI" id="CHEBI:15378"/>
        <dbReference type="ChEBI" id="CHEBI:30823"/>
        <dbReference type="ChEBI" id="CHEBI:64479"/>
        <dbReference type="ChEBI" id="CHEBI:78783"/>
        <dbReference type="EC" id="3.1.2.14"/>
    </reaction>
</comment>
<evidence type="ECO:0000256" key="9">
    <source>
        <dbReference type="ARBA" id="ARBA00023268"/>
    </source>
</evidence>
<feature type="region of interest" description="Disordered" evidence="16">
    <location>
        <begin position="2055"/>
        <end position="2085"/>
    </location>
</feature>
<dbReference type="FunFam" id="3.40.366.10:FF:000006">
    <property type="entry name" value="Fatty acid synthase beta subunit dehydratase"/>
    <property type="match status" value="1"/>
</dbReference>
<evidence type="ECO:0000259" key="20">
    <source>
        <dbReference type="Pfam" id="PF13452"/>
    </source>
</evidence>
<dbReference type="GO" id="GO:0019171">
    <property type="term" value="F:(3R)-hydroxyacyl-[acyl-carrier-protein] dehydratase activity"/>
    <property type="evidence" value="ECO:0007669"/>
    <property type="project" value="UniProtKB-EC"/>
</dbReference>
<dbReference type="Gene3D" id="2.40.128.700">
    <property type="match status" value="1"/>
</dbReference>
<dbReference type="Gene3D" id="3.30.1120.100">
    <property type="match status" value="1"/>
</dbReference>
<keyword evidence="8" id="KW-0456">Lyase</keyword>
<evidence type="ECO:0000256" key="2">
    <source>
        <dbReference type="ARBA" id="ARBA00010009"/>
    </source>
</evidence>
<evidence type="ECO:0000259" key="18">
    <source>
        <dbReference type="Pfam" id="PF01575"/>
    </source>
</evidence>
<evidence type="ECO:0000256" key="11">
    <source>
        <dbReference type="ARBA" id="ARBA00048462"/>
    </source>
</evidence>
<name>A0A316V0R0_9BASI</name>
<comment type="similarity">
    <text evidence="2 15">Belongs to the fungal fatty acid synthetase subunit beta family.</text>
</comment>
<dbReference type="Gene3D" id="6.20.240.10">
    <property type="match status" value="1"/>
</dbReference>